<dbReference type="InterPro" id="IPR040497">
    <property type="entry name" value="Glyco_transf_24"/>
</dbReference>
<sequence length="1506" mass="174601">MRYFLVVVFTVLFNCLWTHACARKIIDGGNDHLVDVQLESTWLRTPFHLNLLETVSSLNESAYLSLVSNFLQIPLNNAAEEEFDDDDNLKVLSDSKLYEVSLDLVDKSDRRIMELYLANKFFTPRVQSHYQFFKSDVLPKYGEKLVEKCSGGNGEIPKSFVLFNDELYCSADDLFAIITDKKSQSDVILPFDRVIGDNEGPVLILYGTVDSSEFRKMFYNLYQFVQADKLRFIWRYLPQQQQEQRDQENFCYEELSGYGVDLTLKRTDYIVIDDRNNQRKASTDQIKGKISDNVVSKNFWEQYMEDIKPVSKIDDLDLKIADYVLNYSGNGTENYEILNILLQDFPKYASHLSELDTLDNDTVADLLESETVAPPGLYINGFPLDDFSLNLHGILKYVSKEASIIKYLMNLGLNPFQSKNLINSFAYHSLLKTKGSSSKKRYDIRDSQDVIIYVNDIEKDPMYANLKRTRKDYVTKQIQPGQVPNLKENVHDTVFIVSFSDPIQVYYFLQFSQMILQNMIPQQVGIIPLIKNERDLIITKQFLYLLHAEGLRQAFSYLQQVNEELMQSIQENGQLPLTDIIIENADIPEEFDEQLKKLLLANEKFLKKFSINKPQILVNGVFYSFGQQWQMYIATQIYLDVLKLSEALKNKEIRKTTPLKDFLFSDADKGRNTFIIPDSADAETPAIYKKLNFEEYQKLLEEDQIGQITSNIADESVLKTLWFIGDFESEKCLTQFLHLLKVITVTGNLKLNYINIGKGESIFNHFKEKYNTVGLEAEEYLIEQINSSQKDVNLSEIDPAKLSKIKKLYGLSTLLKEDSSYYVILNGRVLKINDETDILSFDDLELFINYEVDSRLGMIYDNLGQFDVEKNTGIEKYTWFELLSTQITKTYYKDDNDDEDSSIYFNSPIPRYDLSLIRENTIIPVRPYIENSLIDITVVIQPINELSQKLISLVKVFNSFDKDFLNIKIALKPLKTLENIEIKRFYRGVYQTGVNFDENGDYIYLNDENRGVFKQVPEKTLFTLDLDVPSSWIVTIKEAISDLDNVKLDNTGDVSGIYELKNILVEGHAREVSLNSKSGQPPTGLQVQLTQDELYSDTNVMANLGYLQLKANPGLWEFKLKPNTKTSSIYEIVDVDTTFISDIQEYEKVTSKDSVMFSILNLNGLTIYPVVKKKIGKESHSILSDEDDDIGIIEQGTNLFKRFFKSQDKPKAQAEINIFTVASGHLYERFLSIMTASVMKNTEHTVKFWLIENYMSPTFKKNLPILAENYGFEYELVTYKWPKWLRGQREKQRTIWGYKILFLDVLFPQDLQKVIFVDADQIVRTDLKELIDLDLEGAPYGYTPMCDSRKEMEGFRFWKQGYWDKVLGQNGLQYHISALYVIDLKRFRQLMAGDILRQHYQSLSADPSSLSNLDQDLPNNLQHRIKIFSLPQEWLWCETWCSDESLKVAKTIDLCNNPLTKEPKLDRARRQVPEWTSYDNEIFELLDHKQFKTDSKSKNEKTHDEL</sequence>
<dbReference type="PANTHER" id="PTHR11226:SF0">
    <property type="entry name" value="UDP-GLUCOSE:GLYCOPROTEIN GLUCOSYLTRANSFERASE"/>
    <property type="match status" value="1"/>
</dbReference>
<dbReference type="InterPro" id="IPR040692">
    <property type="entry name" value="UGGT_TRXL_3"/>
</dbReference>
<protein>
    <recommendedName>
        <fullName evidence="17">Glycosyltransferase family 24 protein</fullName>
    </recommendedName>
</protein>
<evidence type="ECO:0000256" key="5">
    <source>
        <dbReference type="ARBA" id="ARBA00022679"/>
    </source>
</evidence>
<dbReference type="Pfam" id="PF18403">
    <property type="entry name" value="Thioredoxin_15"/>
    <property type="match status" value="1"/>
</dbReference>
<evidence type="ECO:0000256" key="3">
    <source>
        <dbReference type="ARBA" id="ARBA00004922"/>
    </source>
</evidence>
<comment type="cofactor">
    <cofactor evidence="1">
        <name>Ca(2+)</name>
        <dbReference type="ChEBI" id="CHEBI:29108"/>
    </cofactor>
</comment>
<evidence type="ECO:0000259" key="11">
    <source>
        <dbReference type="Pfam" id="PF18401"/>
    </source>
</evidence>
<dbReference type="STRING" id="669874.A0A1E4TYY7"/>
<dbReference type="GO" id="GO:0018279">
    <property type="term" value="P:protein N-linked glycosylation via asparagine"/>
    <property type="evidence" value="ECO:0007669"/>
    <property type="project" value="TreeGrafter"/>
</dbReference>
<dbReference type="CDD" id="cd06432">
    <property type="entry name" value="GT8_HUGT1_C_like"/>
    <property type="match status" value="1"/>
</dbReference>
<evidence type="ECO:0000313" key="16">
    <source>
        <dbReference type="Proteomes" id="UP000094236"/>
    </source>
</evidence>
<accession>A0A1E4TYY7</accession>
<dbReference type="Pfam" id="PF06427">
    <property type="entry name" value="UDP-g_GGTase"/>
    <property type="match status" value="1"/>
</dbReference>
<dbReference type="Pfam" id="PF18402">
    <property type="entry name" value="Thioredoxin_14"/>
    <property type="match status" value="1"/>
</dbReference>
<dbReference type="PANTHER" id="PTHR11226">
    <property type="entry name" value="UDP-GLUCOSE GLYCOPROTEIN:GLUCOSYLTRANSFERASE"/>
    <property type="match status" value="1"/>
</dbReference>
<evidence type="ECO:0000256" key="1">
    <source>
        <dbReference type="ARBA" id="ARBA00001913"/>
    </source>
</evidence>
<dbReference type="InterPro" id="IPR040693">
    <property type="entry name" value="UGGT_TRXL_1"/>
</dbReference>
<dbReference type="InterPro" id="IPR040525">
    <property type="entry name" value="UGGT_TRXL_4"/>
</dbReference>
<keyword evidence="16" id="KW-1185">Reference proteome</keyword>
<dbReference type="Pfam" id="PF18401">
    <property type="entry name" value="Thioredoxin_13"/>
    <property type="match status" value="1"/>
</dbReference>
<dbReference type="FunFam" id="3.90.550.10:FF:000065">
    <property type="entry name" value="UDP-glucose:glycoprotein glucosyltransferase, putative"/>
    <property type="match status" value="1"/>
</dbReference>
<evidence type="ECO:0000259" key="12">
    <source>
        <dbReference type="Pfam" id="PF18402"/>
    </source>
</evidence>
<dbReference type="EMBL" id="KV454012">
    <property type="protein sequence ID" value="ODV96955.1"/>
    <property type="molecule type" value="Genomic_DNA"/>
</dbReference>
<dbReference type="Pfam" id="PF18400">
    <property type="entry name" value="Thioredoxin_12"/>
    <property type="match status" value="1"/>
</dbReference>
<feature type="domain" description="UGGT thioredoxin-like" evidence="11">
    <location>
        <begin position="309"/>
        <end position="428"/>
    </location>
</feature>
<evidence type="ECO:0000256" key="8">
    <source>
        <dbReference type="ARBA" id="ARBA00023180"/>
    </source>
</evidence>
<dbReference type="InterPro" id="IPR029044">
    <property type="entry name" value="Nucleotide-diphossugar_trans"/>
</dbReference>
<dbReference type="GO" id="GO:0003980">
    <property type="term" value="F:UDP-glucose:glycoprotein glucosyltransferase activity"/>
    <property type="evidence" value="ECO:0007669"/>
    <property type="project" value="InterPro"/>
</dbReference>
<keyword evidence="6 9" id="KW-0732">Signal</keyword>
<feature type="chain" id="PRO_5009163435" description="Glycosyltransferase family 24 protein" evidence="9">
    <location>
        <begin position="23"/>
        <end position="1506"/>
    </location>
</feature>
<comment type="similarity">
    <text evidence="4">Belongs to the glycosyltransferase 8 family.</text>
</comment>
<feature type="domain" description="Glucosyltransferase 24 catalytic" evidence="14">
    <location>
        <begin position="1216"/>
        <end position="1484"/>
    </location>
</feature>
<evidence type="ECO:0008006" key="17">
    <source>
        <dbReference type="Google" id="ProtNLM"/>
    </source>
</evidence>
<evidence type="ECO:0000256" key="6">
    <source>
        <dbReference type="ARBA" id="ARBA00022729"/>
    </source>
</evidence>
<name>A0A1E4TYY7_PACTA</name>
<reference evidence="16" key="1">
    <citation type="submission" date="2016-05" db="EMBL/GenBank/DDBJ databases">
        <title>Comparative genomics of biotechnologically important yeasts.</title>
        <authorList>
            <consortium name="DOE Joint Genome Institute"/>
            <person name="Riley R."/>
            <person name="Haridas S."/>
            <person name="Wolfe K.H."/>
            <person name="Lopes M.R."/>
            <person name="Hittinger C.T."/>
            <person name="Goker M."/>
            <person name="Salamov A."/>
            <person name="Wisecaver J."/>
            <person name="Long T.M."/>
            <person name="Aerts A.L."/>
            <person name="Barry K."/>
            <person name="Choi C."/>
            <person name="Clum A."/>
            <person name="Coughlan A.Y."/>
            <person name="Deshpande S."/>
            <person name="Douglass A.P."/>
            <person name="Hanson S.J."/>
            <person name="Klenk H.-P."/>
            <person name="Labutti K."/>
            <person name="Lapidus A."/>
            <person name="Lindquist E."/>
            <person name="Lipzen A."/>
            <person name="Meier-Kolthoff J.P."/>
            <person name="Ohm R.A."/>
            <person name="Otillar R.P."/>
            <person name="Pangilinan J."/>
            <person name="Peng Y."/>
            <person name="Rokas A."/>
            <person name="Rosa C.A."/>
            <person name="Scheuner C."/>
            <person name="Sibirny A.A."/>
            <person name="Slot J.C."/>
            <person name="Stielow J.B."/>
            <person name="Sun H."/>
            <person name="Kurtzman C.P."/>
            <person name="Blackwell M."/>
            <person name="Grigoriev I.V."/>
            <person name="Jeffries T.W."/>
        </authorList>
    </citation>
    <scope>NUCLEOTIDE SEQUENCE [LARGE SCALE GENOMIC DNA]</scope>
    <source>
        <strain evidence="16">NRRL Y-2460</strain>
    </source>
</reference>
<dbReference type="GO" id="GO:0051082">
    <property type="term" value="F:unfolded protein binding"/>
    <property type="evidence" value="ECO:0007669"/>
    <property type="project" value="TreeGrafter"/>
</dbReference>
<dbReference type="GO" id="GO:0036503">
    <property type="term" value="P:ERAD pathway"/>
    <property type="evidence" value="ECO:0007669"/>
    <property type="project" value="TreeGrafter"/>
</dbReference>
<dbReference type="OrthoDB" id="27683at2759"/>
<feature type="domain" description="UGGT thioredoxin-like" evidence="10">
    <location>
        <begin position="45"/>
        <end position="244"/>
    </location>
</feature>
<dbReference type="InterPro" id="IPR009448">
    <property type="entry name" value="UDP-g_GGtrans"/>
</dbReference>
<dbReference type="Gene3D" id="3.90.550.10">
    <property type="entry name" value="Spore Coat Polysaccharide Biosynthesis Protein SpsA, Chain A"/>
    <property type="match status" value="1"/>
</dbReference>
<proteinExistence type="inferred from homology"/>
<feature type="signal peptide" evidence="9">
    <location>
        <begin position="1"/>
        <end position="22"/>
    </location>
</feature>
<dbReference type="Proteomes" id="UP000094236">
    <property type="component" value="Unassembled WGS sequence"/>
</dbReference>
<dbReference type="SUPFAM" id="SSF53448">
    <property type="entry name" value="Nucleotide-diphospho-sugar transferases"/>
    <property type="match status" value="1"/>
</dbReference>
<dbReference type="UniPathway" id="UPA00378"/>
<comment type="subcellular location">
    <subcellularLocation>
        <location evidence="2">Endoplasmic reticulum lumen</location>
    </subcellularLocation>
</comment>
<keyword evidence="7" id="KW-0256">Endoplasmic reticulum</keyword>
<feature type="domain" description="UGGT thioredoxin-like" evidence="12">
    <location>
        <begin position="442"/>
        <end position="675"/>
    </location>
</feature>
<evidence type="ECO:0000313" key="15">
    <source>
        <dbReference type="EMBL" id="ODV96955.1"/>
    </source>
</evidence>
<dbReference type="GO" id="GO:0005788">
    <property type="term" value="C:endoplasmic reticulum lumen"/>
    <property type="evidence" value="ECO:0007669"/>
    <property type="project" value="UniProtKB-SubCell"/>
</dbReference>
<dbReference type="InterPro" id="IPR040694">
    <property type="entry name" value="UGGT_TRXL_2"/>
</dbReference>
<evidence type="ECO:0000259" key="14">
    <source>
        <dbReference type="Pfam" id="PF18404"/>
    </source>
</evidence>
<dbReference type="Pfam" id="PF18404">
    <property type="entry name" value="Glyco_transf_24"/>
    <property type="match status" value="1"/>
</dbReference>
<evidence type="ECO:0000259" key="13">
    <source>
        <dbReference type="Pfam" id="PF18403"/>
    </source>
</evidence>
<feature type="domain" description="UDP-glucose:glycoprotein glucosyltransferase thioredoxin-like" evidence="13">
    <location>
        <begin position="713"/>
        <end position="870"/>
    </location>
</feature>
<organism evidence="15 16">
    <name type="scientific">Pachysolen tannophilus NRRL Y-2460</name>
    <dbReference type="NCBI Taxonomy" id="669874"/>
    <lineage>
        <taxon>Eukaryota</taxon>
        <taxon>Fungi</taxon>
        <taxon>Dikarya</taxon>
        <taxon>Ascomycota</taxon>
        <taxon>Saccharomycotina</taxon>
        <taxon>Pichiomycetes</taxon>
        <taxon>Pachysolenaceae</taxon>
        <taxon>Pachysolen</taxon>
    </lineage>
</organism>
<gene>
    <name evidence="15" type="ORF">PACTADRAFT_48743</name>
</gene>
<evidence type="ECO:0000256" key="9">
    <source>
        <dbReference type="SAM" id="SignalP"/>
    </source>
</evidence>
<comment type="pathway">
    <text evidence="3">Protein modification; protein glycosylation.</text>
</comment>
<evidence type="ECO:0000256" key="7">
    <source>
        <dbReference type="ARBA" id="ARBA00022824"/>
    </source>
</evidence>
<keyword evidence="8" id="KW-0325">Glycoprotein</keyword>
<evidence type="ECO:0000256" key="4">
    <source>
        <dbReference type="ARBA" id="ARBA00006351"/>
    </source>
</evidence>
<evidence type="ECO:0000256" key="2">
    <source>
        <dbReference type="ARBA" id="ARBA00004319"/>
    </source>
</evidence>
<keyword evidence="5" id="KW-0808">Transferase</keyword>
<evidence type="ECO:0000259" key="10">
    <source>
        <dbReference type="Pfam" id="PF18400"/>
    </source>
</evidence>